<dbReference type="AlphaFoldDB" id="A0A328BKG6"/>
<dbReference type="OrthoDB" id="9805828at2"/>
<comment type="caution">
    <text evidence="9">The sequence shown here is derived from an EMBL/GenBank/DDBJ whole genome shotgun (WGS) entry which is preliminary data.</text>
</comment>
<keyword evidence="4" id="KW-0249">Electron transport</keyword>
<evidence type="ECO:0000313" key="10">
    <source>
        <dbReference type="Proteomes" id="UP000249524"/>
    </source>
</evidence>
<reference evidence="9 10" key="1">
    <citation type="submission" date="2018-05" db="EMBL/GenBank/DDBJ databases">
        <authorList>
            <person name="Lanie J.A."/>
            <person name="Ng W.-L."/>
            <person name="Kazmierczak K.M."/>
            <person name="Andrzejewski T.M."/>
            <person name="Davidsen T.M."/>
            <person name="Wayne K.J."/>
            <person name="Tettelin H."/>
            <person name="Glass J.I."/>
            <person name="Rusch D."/>
            <person name="Podicherti R."/>
            <person name="Tsui H.-C.T."/>
            <person name="Winkler M.E."/>
        </authorList>
    </citation>
    <scope>NUCLEOTIDE SEQUENCE [LARGE SCALE GENOMIC DNA]</scope>
    <source>
        <strain evidence="9 10">BUT-10</strain>
    </source>
</reference>
<dbReference type="Pfam" id="PF00034">
    <property type="entry name" value="Cytochrom_C"/>
    <property type="match status" value="1"/>
</dbReference>
<dbReference type="GO" id="GO:0046872">
    <property type="term" value="F:metal ion binding"/>
    <property type="evidence" value="ECO:0007669"/>
    <property type="project" value="UniProtKB-KW"/>
</dbReference>
<dbReference type="GO" id="GO:0009055">
    <property type="term" value="F:electron transfer activity"/>
    <property type="evidence" value="ECO:0007669"/>
    <property type="project" value="InterPro"/>
</dbReference>
<dbReference type="GO" id="GO:0020037">
    <property type="term" value="F:heme binding"/>
    <property type="evidence" value="ECO:0007669"/>
    <property type="project" value="InterPro"/>
</dbReference>
<dbReference type="SUPFAM" id="SSF46626">
    <property type="entry name" value="Cytochrome c"/>
    <property type="match status" value="1"/>
</dbReference>
<organism evidence="9 10">
    <name type="scientific">Phenylobacterium kunshanense</name>
    <dbReference type="NCBI Taxonomy" id="1445034"/>
    <lineage>
        <taxon>Bacteria</taxon>
        <taxon>Pseudomonadati</taxon>
        <taxon>Pseudomonadota</taxon>
        <taxon>Alphaproteobacteria</taxon>
        <taxon>Caulobacterales</taxon>
        <taxon>Caulobacteraceae</taxon>
        <taxon>Phenylobacterium</taxon>
    </lineage>
</organism>
<feature type="region of interest" description="Disordered" evidence="7">
    <location>
        <begin position="175"/>
        <end position="242"/>
    </location>
</feature>
<dbReference type="InterPro" id="IPR002327">
    <property type="entry name" value="Cyt_c_1A/1B"/>
</dbReference>
<evidence type="ECO:0000256" key="6">
    <source>
        <dbReference type="PROSITE-ProRule" id="PRU00433"/>
    </source>
</evidence>
<evidence type="ECO:0000256" key="4">
    <source>
        <dbReference type="ARBA" id="ARBA00022982"/>
    </source>
</evidence>
<dbReference type="Gene3D" id="1.10.760.10">
    <property type="entry name" value="Cytochrome c-like domain"/>
    <property type="match status" value="1"/>
</dbReference>
<keyword evidence="10" id="KW-1185">Reference proteome</keyword>
<dbReference type="Proteomes" id="UP000249524">
    <property type="component" value="Unassembled WGS sequence"/>
</dbReference>
<evidence type="ECO:0000256" key="1">
    <source>
        <dbReference type="ARBA" id="ARBA00022448"/>
    </source>
</evidence>
<feature type="domain" description="Cytochrome c" evidence="8">
    <location>
        <begin position="69"/>
        <end position="172"/>
    </location>
</feature>
<evidence type="ECO:0000256" key="2">
    <source>
        <dbReference type="ARBA" id="ARBA00022617"/>
    </source>
</evidence>
<protein>
    <submittedName>
        <fullName evidence="9">Cytochrome c family protein</fullName>
    </submittedName>
</protein>
<keyword evidence="5 6" id="KW-0408">Iron</keyword>
<evidence type="ECO:0000313" key="9">
    <source>
        <dbReference type="EMBL" id="RAK67623.1"/>
    </source>
</evidence>
<feature type="compositionally biased region" description="Low complexity" evidence="7">
    <location>
        <begin position="184"/>
        <end position="242"/>
    </location>
</feature>
<accession>A0A328BKG6</accession>
<dbReference type="PRINTS" id="PR00604">
    <property type="entry name" value="CYTCHRMECIAB"/>
</dbReference>
<evidence type="ECO:0000256" key="3">
    <source>
        <dbReference type="ARBA" id="ARBA00022723"/>
    </source>
</evidence>
<keyword evidence="3 6" id="KW-0479">Metal-binding</keyword>
<dbReference type="InterPro" id="IPR009056">
    <property type="entry name" value="Cyt_c-like_dom"/>
</dbReference>
<evidence type="ECO:0000256" key="7">
    <source>
        <dbReference type="SAM" id="MobiDB-lite"/>
    </source>
</evidence>
<keyword evidence="2 6" id="KW-0349">Heme</keyword>
<sequence>MSDLTFNKIAGAVLATGLAIVGLRELSAGVFAPEQPEKAGYAVEVAEEGGAGGGAVELPPDWGTLLPVADVAAGEAAFAKCKSCHTVDQGGANGTGPNLFGVVGAKPAAHAGFAYSPAMTAHAGAAPVWTYDELDAFLKAPQKHVAGTKMTFVGLKKQEERVAVIAYLSSKGGKLPVPAPDPARQPGAAAAPAAGDAAAPAAEGAPAAADAAPATQGAAGQGEAAPAAAAAPAQKSAPAPKG</sequence>
<dbReference type="PROSITE" id="PS51007">
    <property type="entry name" value="CYTC"/>
    <property type="match status" value="1"/>
</dbReference>
<proteinExistence type="predicted"/>
<evidence type="ECO:0000259" key="8">
    <source>
        <dbReference type="PROSITE" id="PS51007"/>
    </source>
</evidence>
<dbReference type="PANTHER" id="PTHR11961">
    <property type="entry name" value="CYTOCHROME C"/>
    <property type="match status" value="1"/>
</dbReference>
<dbReference type="InterPro" id="IPR036909">
    <property type="entry name" value="Cyt_c-like_dom_sf"/>
</dbReference>
<gene>
    <name evidence="9" type="ORF">DJ019_06875</name>
</gene>
<evidence type="ECO:0000256" key="5">
    <source>
        <dbReference type="ARBA" id="ARBA00023004"/>
    </source>
</evidence>
<dbReference type="RefSeq" id="WP_111275233.1">
    <property type="nucleotide sequence ID" value="NZ_QFYS01000002.1"/>
</dbReference>
<name>A0A328BKG6_9CAUL</name>
<dbReference type="EMBL" id="QFYS01000002">
    <property type="protein sequence ID" value="RAK67623.1"/>
    <property type="molecule type" value="Genomic_DNA"/>
</dbReference>
<keyword evidence="1" id="KW-0813">Transport</keyword>